<dbReference type="PROSITE" id="PS51257">
    <property type="entry name" value="PROKAR_LIPOPROTEIN"/>
    <property type="match status" value="1"/>
</dbReference>
<dbReference type="OrthoDB" id="1122951at2"/>
<dbReference type="AlphaFoldDB" id="A0A250FWU7"/>
<evidence type="ECO:0000313" key="2">
    <source>
        <dbReference type="Proteomes" id="UP000217348"/>
    </source>
</evidence>
<name>A0A250FWU7_9FLAO</name>
<dbReference type="RefSeq" id="WP_095896121.1">
    <property type="nucleotide sequence ID" value="NZ_CP022387.1"/>
</dbReference>
<dbReference type="KEGG" id="csto:CGC58_07270"/>
<evidence type="ECO:0000313" key="1">
    <source>
        <dbReference type="EMBL" id="ATA89544.1"/>
    </source>
</evidence>
<proteinExistence type="predicted"/>
<protein>
    <recommendedName>
        <fullName evidence="3">DUF4374 domain-containing protein</fullName>
    </recommendedName>
</protein>
<evidence type="ECO:0008006" key="3">
    <source>
        <dbReference type="Google" id="ProtNLM"/>
    </source>
</evidence>
<dbReference type="Proteomes" id="UP000217348">
    <property type="component" value="Chromosome"/>
</dbReference>
<gene>
    <name evidence="1" type="ORF">CGC58_07270</name>
</gene>
<organism evidence="1 2">
    <name type="scientific">Capnocytophaga stomatis</name>
    <dbReference type="NCBI Taxonomy" id="1848904"/>
    <lineage>
        <taxon>Bacteria</taxon>
        <taxon>Pseudomonadati</taxon>
        <taxon>Bacteroidota</taxon>
        <taxon>Flavobacteriia</taxon>
        <taxon>Flavobacteriales</taxon>
        <taxon>Flavobacteriaceae</taxon>
        <taxon>Capnocytophaga</taxon>
    </lineage>
</organism>
<dbReference type="EMBL" id="CP022387">
    <property type="protein sequence ID" value="ATA89544.1"/>
    <property type="molecule type" value="Genomic_DNA"/>
</dbReference>
<accession>A0A250FWU7</accession>
<reference evidence="2" key="1">
    <citation type="submission" date="2017-06" db="EMBL/GenBank/DDBJ databases">
        <title>Capnocytophaga spp. assemblies.</title>
        <authorList>
            <person name="Gulvik C.A."/>
        </authorList>
    </citation>
    <scope>NUCLEOTIDE SEQUENCE [LARGE SCALE GENOMIC DNA]</scope>
    <source>
        <strain evidence="2">H2177</strain>
    </source>
</reference>
<sequence>MKNRNLTSKMIALTVVGAGLLATSCKKDDGPEPESVIDANFHVAYGVGYEKNASAYAMPFNSLKEGNLTFEGRGKALENTRTHRLYGSSDGKILYDLEYGEGRIVKYVVSTPSQLYNVEKALSITNTIGTPYPRWRVIDDRNALLFNVVSKHEEKKSGGITSKAASTLRIVHISLPDLTLGEVKEVELPAGISSDKLPDAHIWRVDNAIIHNGKVYIGTAVQGFDGTKIVKTRQYGTGESLVAHPATALVLDFPSFQNPKITTSTLGNGETYGYRAPSFFTDEAGDVYNVSMEESRILKINPQTGEYDNTYDFDLAKALGMNKVGGTGIFYVKDGIAYMPFYDSEKGRQPADAAWGVARVDLKARTAIKMNLPEKLWLNYYQSAKVGKDGKLYMAIAPVEGTGNIYIFDPAKADPNGFEKGATLQVSGEGFYMGVY</sequence>